<accession>A0A7V3ZUH9</accession>
<dbReference type="AlphaFoldDB" id="A0A7V3ZUH9"/>
<dbReference type="InterPro" id="IPR051805">
    <property type="entry name" value="Dehydratase_Activator_Redct"/>
</dbReference>
<protein>
    <recommendedName>
        <fullName evidence="1">DUF2229 domain-containing protein</fullName>
    </recommendedName>
</protein>
<gene>
    <name evidence="2" type="ORF">ENU74_01680</name>
</gene>
<dbReference type="Pfam" id="PF09989">
    <property type="entry name" value="DUF2229"/>
    <property type="match status" value="1"/>
</dbReference>
<dbReference type="InterPro" id="IPR018709">
    <property type="entry name" value="CoA_activase_DUF2229"/>
</dbReference>
<dbReference type="PANTHER" id="PTHR32329:SF2">
    <property type="entry name" value="BIFUNCTIONAL PROTEIN [INCLUDES 2-HYDROXYACYL-COA DEHYDRATASE (N-TER) AND ITS ACTIVATOR DOMAIN (C_TERM)"/>
    <property type="match status" value="1"/>
</dbReference>
<name>A0A7V3ZUH9_UNCW3</name>
<feature type="domain" description="DUF2229" evidence="1">
    <location>
        <begin position="12"/>
        <end position="200"/>
    </location>
</feature>
<organism evidence="2">
    <name type="scientific">candidate division WOR-3 bacterium</name>
    <dbReference type="NCBI Taxonomy" id="2052148"/>
    <lineage>
        <taxon>Bacteria</taxon>
        <taxon>Bacteria division WOR-3</taxon>
    </lineage>
</organism>
<comment type="caution">
    <text evidence="2">The sequence shown here is derived from an EMBL/GenBank/DDBJ whole genome shotgun (WGS) entry which is preliminary data.</text>
</comment>
<dbReference type="PANTHER" id="PTHR32329">
    <property type="entry name" value="BIFUNCTIONAL PROTEIN [INCLUDES 2-HYDROXYACYL-COA DEHYDRATASE (N-TER) AND ITS ACTIVATOR DOMAIN (C_TERM)-RELATED"/>
    <property type="match status" value="1"/>
</dbReference>
<evidence type="ECO:0000259" key="1">
    <source>
        <dbReference type="Pfam" id="PF09989"/>
    </source>
</evidence>
<proteinExistence type="predicted"/>
<dbReference type="Gene3D" id="3.40.50.11900">
    <property type="match status" value="1"/>
</dbReference>
<sequence>MFLFKINSVKGKIGIIRALLYYRYGEIFINFFKNLGVSYLLSPKTDKEIIDLGVKHSSSEVCLPLKVTVGHLLYLKNKVDYLFLPQFVYPYEKLYPCPKMLGLTTIALAFYPKKKLLSFKIKGNLFFPLFLTGLKLKKDPLRVILAYLRIKRKKEKKEISFDNKHLKVAIISHFYNLYDEAIGSVVLETFKKEGFVVYLKEDLGKEILRKKDGFSKKIKWAFERELYNAFKYYLEYVDGFCFFYSFACGPDSLIGEMMEREAKERGVPFLKIIFDEHSGREGIVTRIEAFCEMIRRKKNL</sequence>
<evidence type="ECO:0000313" key="2">
    <source>
        <dbReference type="EMBL" id="HGK63298.1"/>
    </source>
</evidence>
<dbReference type="EMBL" id="DTDR01000052">
    <property type="protein sequence ID" value="HGK63298.1"/>
    <property type="molecule type" value="Genomic_DNA"/>
</dbReference>
<reference evidence="2" key="1">
    <citation type="journal article" date="2020" name="mSystems">
        <title>Genome- and Community-Level Interaction Insights into Carbon Utilization and Element Cycling Functions of Hydrothermarchaeota in Hydrothermal Sediment.</title>
        <authorList>
            <person name="Zhou Z."/>
            <person name="Liu Y."/>
            <person name="Xu W."/>
            <person name="Pan J."/>
            <person name="Luo Z.H."/>
            <person name="Li M."/>
        </authorList>
    </citation>
    <scope>NUCLEOTIDE SEQUENCE [LARGE SCALE GENOMIC DNA]</scope>
    <source>
        <strain evidence="2">SpSt-697</strain>
    </source>
</reference>